<feature type="compositionally biased region" description="Polar residues" evidence="3">
    <location>
        <begin position="1381"/>
        <end position="1394"/>
    </location>
</feature>
<dbReference type="InterPro" id="IPR004358">
    <property type="entry name" value="Sig_transdc_His_kin-like_C"/>
</dbReference>
<evidence type="ECO:0000259" key="5">
    <source>
        <dbReference type="PROSITE" id="PS50109"/>
    </source>
</evidence>
<dbReference type="SUPFAM" id="SSF55874">
    <property type="entry name" value="ATPase domain of HSP90 chaperone/DNA topoisomerase II/histidine kinase"/>
    <property type="match status" value="1"/>
</dbReference>
<dbReference type="InterPro" id="IPR005467">
    <property type="entry name" value="His_kinase_dom"/>
</dbReference>
<dbReference type="PANTHER" id="PTHR45339:SF5">
    <property type="entry name" value="HISTIDINE KINASE"/>
    <property type="match status" value="1"/>
</dbReference>
<feature type="compositionally biased region" description="Low complexity" evidence="3">
    <location>
        <begin position="1638"/>
        <end position="1653"/>
    </location>
</feature>
<dbReference type="CDD" id="cd16922">
    <property type="entry name" value="HATPase_EvgS-ArcB-TorS-like"/>
    <property type="match status" value="1"/>
</dbReference>
<evidence type="ECO:0000259" key="6">
    <source>
        <dbReference type="PROSITE" id="PS50110"/>
    </source>
</evidence>
<evidence type="ECO:0008006" key="9">
    <source>
        <dbReference type="Google" id="ProtNLM"/>
    </source>
</evidence>
<dbReference type="InterPro" id="IPR036890">
    <property type="entry name" value="HATPase_C_sf"/>
</dbReference>
<dbReference type="EMBL" id="LVLJ01001739">
    <property type="protein sequence ID" value="OAE28416.1"/>
    <property type="molecule type" value="Genomic_DNA"/>
</dbReference>
<feature type="transmembrane region" description="Helical" evidence="4">
    <location>
        <begin position="328"/>
        <end position="349"/>
    </location>
</feature>
<evidence type="ECO:0000256" key="1">
    <source>
        <dbReference type="ARBA" id="ARBA00022553"/>
    </source>
</evidence>
<dbReference type="CDD" id="cd00082">
    <property type="entry name" value="HisKA"/>
    <property type="match status" value="1"/>
</dbReference>
<feature type="region of interest" description="Disordered" evidence="3">
    <location>
        <begin position="1"/>
        <end position="103"/>
    </location>
</feature>
<dbReference type="SMART" id="SM00448">
    <property type="entry name" value="REC"/>
    <property type="match status" value="1"/>
</dbReference>
<dbReference type="SMART" id="SM00388">
    <property type="entry name" value="HisKA"/>
    <property type="match status" value="1"/>
</dbReference>
<dbReference type="SUPFAM" id="SSF47384">
    <property type="entry name" value="Homodimeric domain of signal transducing histidine kinase"/>
    <property type="match status" value="1"/>
</dbReference>
<dbReference type="InterPro" id="IPR011006">
    <property type="entry name" value="CheY-like_superfamily"/>
</dbReference>
<dbReference type="PROSITE" id="PS50109">
    <property type="entry name" value="HIS_KIN"/>
    <property type="match status" value="1"/>
</dbReference>
<feature type="transmembrane region" description="Helical" evidence="4">
    <location>
        <begin position="668"/>
        <end position="692"/>
    </location>
</feature>
<dbReference type="CDD" id="cd17546">
    <property type="entry name" value="REC_hyHK_CKI1_RcsC-like"/>
    <property type="match status" value="1"/>
</dbReference>
<dbReference type="PROSITE" id="PS50110">
    <property type="entry name" value="RESPONSE_REGULATORY"/>
    <property type="match status" value="1"/>
</dbReference>
<dbReference type="GO" id="GO:0000155">
    <property type="term" value="F:phosphorelay sensor kinase activity"/>
    <property type="evidence" value="ECO:0007669"/>
    <property type="project" value="InterPro"/>
</dbReference>
<dbReference type="Gene3D" id="3.40.50.2300">
    <property type="match status" value="1"/>
</dbReference>
<keyword evidence="8" id="KW-1185">Reference proteome</keyword>
<dbReference type="PRINTS" id="PR00344">
    <property type="entry name" value="BCTRLSENSOR"/>
</dbReference>
<dbReference type="InterPro" id="IPR036097">
    <property type="entry name" value="HisK_dim/P_sf"/>
</dbReference>
<organism evidence="7 8">
    <name type="scientific">Marchantia polymorpha subsp. ruderalis</name>
    <dbReference type="NCBI Taxonomy" id="1480154"/>
    <lineage>
        <taxon>Eukaryota</taxon>
        <taxon>Viridiplantae</taxon>
        <taxon>Streptophyta</taxon>
        <taxon>Embryophyta</taxon>
        <taxon>Marchantiophyta</taxon>
        <taxon>Marchantiopsida</taxon>
        <taxon>Marchantiidae</taxon>
        <taxon>Marchantiales</taxon>
        <taxon>Marchantiaceae</taxon>
        <taxon>Marchantia</taxon>
    </lineage>
</organism>
<dbReference type="Pfam" id="PF00512">
    <property type="entry name" value="HisKA"/>
    <property type="match status" value="1"/>
</dbReference>
<comment type="caution">
    <text evidence="7">The sequence shown here is derived from an EMBL/GenBank/DDBJ whole genome shotgun (WGS) entry which is preliminary data.</text>
</comment>
<proteinExistence type="predicted"/>
<dbReference type="InterPro" id="IPR003661">
    <property type="entry name" value="HisK_dim/P_dom"/>
</dbReference>
<feature type="region of interest" description="Disordered" evidence="3">
    <location>
        <begin position="1376"/>
        <end position="1399"/>
    </location>
</feature>
<dbReference type="InterPro" id="IPR003594">
    <property type="entry name" value="HATPase_dom"/>
</dbReference>
<feature type="region of interest" description="Disordered" evidence="3">
    <location>
        <begin position="1631"/>
        <end position="1653"/>
    </location>
</feature>
<keyword evidence="4" id="KW-1133">Transmembrane helix</keyword>
<evidence type="ECO:0000256" key="2">
    <source>
        <dbReference type="PROSITE-ProRule" id="PRU00169"/>
    </source>
</evidence>
<dbReference type="InterPro" id="IPR001789">
    <property type="entry name" value="Sig_transdc_resp-reg_receiver"/>
</dbReference>
<protein>
    <recommendedName>
        <fullName evidence="9">Histidine kinase</fullName>
    </recommendedName>
</protein>
<feature type="domain" description="Response regulatory" evidence="6">
    <location>
        <begin position="1494"/>
        <end position="1631"/>
    </location>
</feature>
<feature type="domain" description="Histidine kinase" evidence="5">
    <location>
        <begin position="727"/>
        <end position="978"/>
    </location>
</feature>
<gene>
    <name evidence="7" type="ORF">AXG93_115s1050</name>
</gene>
<feature type="compositionally biased region" description="Low complexity" evidence="3">
    <location>
        <begin position="1"/>
        <end position="26"/>
    </location>
</feature>
<dbReference type="PANTHER" id="PTHR45339">
    <property type="entry name" value="HYBRID SIGNAL TRANSDUCTION HISTIDINE KINASE J"/>
    <property type="match status" value="1"/>
</dbReference>
<dbReference type="SUPFAM" id="SSF52172">
    <property type="entry name" value="CheY-like"/>
    <property type="match status" value="1"/>
</dbReference>
<dbReference type="Proteomes" id="UP000077202">
    <property type="component" value="Unassembled WGS sequence"/>
</dbReference>
<dbReference type="Pfam" id="PF00072">
    <property type="entry name" value="Response_reg"/>
    <property type="match status" value="1"/>
</dbReference>
<name>A0A176W8D2_MARPO</name>
<evidence type="ECO:0000313" key="8">
    <source>
        <dbReference type="Proteomes" id="UP000077202"/>
    </source>
</evidence>
<keyword evidence="4" id="KW-0812">Transmembrane</keyword>
<feature type="compositionally biased region" description="Basic and acidic residues" evidence="3">
    <location>
        <begin position="52"/>
        <end position="86"/>
    </location>
</feature>
<dbReference type="Gene3D" id="1.10.287.130">
    <property type="match status" value="1"/>
</dbReference>
<reference evidence="7" key="1">
    <citation type="submission" date="2016-03" db="EMBL/GenBank/DDBJ databases">
        <title>Mechanisms controlling the formation of the plant cell surface in tip-growing cells are functionally conserved among land plants.</title>
        <authorList>
            <person name="Honkanen S."/>
            <person name="Jones V.A."/>
            <person name="Morieri G."/>
            <person name="Champion C."/>
            <person name="Hetherington A.J."/>
            <person name="Kelly S."/>
            <person name="Saint-Marcoux D."/>
            <person name="Proust H."/>
            <person name="Prescott H."/>
            <person name="Dolan L."/>
        </authorList>
    </citation>
    <scope>NUCLEOTIDE SEQUENCE [LARGE SCALE GENOMIC DNA]</scope>
    <source>
        <tissue evidence="7">Whole gametophyte</tissue>
    </source>
</reference>
<sequence length="1653" mass="180607">MASSSSSATSEIVGRSTRTSSSSSSSWTIESDRAISDTPSQAELKSGLNGGREGRKEGRTGREGKAREGEERKAREGEEGRERRIESLGTNKRTGAKSDPNESVQQVLCILTLQRKKAHPSLLRARSSAVATARTAFPERERNAFETSAFADSIPVVPFPRERGAEERIRAAMSWWKEGEAGYGGGGGNEWNQHGTEQVDDSVDNMQQSIIHVCWTSRAQSVESEMTCAGMHWRVQSPSKGGKDLVLDHIILDMTGDSVPLEQITDESVQRAFRRKKRLLRRSNTVLVSRLAIMSRRLFTGVHHVTVVFVGANTELPREFGLPSDGSVFFQGALVAIMLVVTTLLTWYFTSTYSARSVRSLAGVLRRQLLRSSLQAMTSILGEVYNTTLVLSSLHQQVYLAAANKTWESVEMELRQANRGVFRAQRQFSSVAFVSDRGLVTDYTRSMNKDYFFFVNETYGNEQFWYYQNVTGAINESTLNPPKLKKNPPFPISAQNVLNKKPEEVYWTIAPSLNGEPVVSPAVPVKDINSHEFLGLAAITTTFQYLNRYLANVDLLEGYLYFEWKNGTDNSAILAVSYEDSTDVFVSPQNASNPIVKAAAQFLASSVGYNIMGKTETHSDNVVLLGHKYYIDTMPLTQVPFENLNLTAVVIVPRVSIMGRIDARNRTVIGVSVGTAIGVLILGCVFICFLTSKMSTEMQLRQELIRQLVGKHRAEQSSNYKSQFLANMSHELRTPMAGIIGLLDLLSCDTLTSEQEISVSQIRRCATGLLALVNNVLDISKVEAGRMELEVVPFSIEDELESLVDMFAAQSHGSGVDVTLDLADDIPPIVKGDSTRLRQIFSNLLSNSVKFTTQGHVLVRGFVDQTLLEPGGKLPEHSLTMHASWRDKGSGPLTSGVENKLAIVFEVEDTGCGIPVELRESVFDSFVQGDSSTTRTHGGSGLGLYIVRSLVNLMGGEVAVVPHQGSGTLMRFHVVLEKACDPIVERLTSIVARPISSPSPDGLNSLLGSPSNLFAPVKAPSPEVLERTQVLVAMEESAAQGVIVRWLERRGLKVTCIKVWEEIIPALEDMCKVAGVDPKSVKDGGTHDLSHAVVDYPPSPTLFQSPESSSHVSENMLESVNFPPILTLVDVTMHPSMQIGLDNTLLEPGILGSRDSSLCRSDTDKLPPHMQDLLDRMVKIHVQNSVAVAWVVAPDCGARWKQALQADRCFLVINKPLHGSKLRRLLPLMSSAGKMEQQHWDLNSYQSTSPSTPRLRTTYYEGENLMNRAADFRELSGSYAWTPSDRSMSVVQPSIDEDLMYHKSRLASKKFNDAGLNHCYTDSQEKPRKPIDGRDNLYMQEMSLEMNPSPNLPCKGLPLLRQVLLVDLPYSSDDNHGMSPGFSTSTPQSPTSGLITPEGVDASADGVIEVRKDGVISKDLEEEWSGPVIDLSLPSRTHRRQSLLSACSSLHETPQGAVSNSETRVAAVDISTNSIMNHLTGTGAVGPKALASIHILLVEDTPVLQRLASMMLKKLGATVTVVGDGLQAVTAVAKAVEATDAGPANGELSPSDVPCFDLILMDCAMPVMDGYSATKAIREAEENTSRHIPIVALTAHALASDEERCLSVGMDAYLTKPINCKLMVSTIQDLVSKGRGESPPSSTGPNGTSSPIT</sequence>
<feature type="modified residue" description="4-aspartylphosphate" evidence="2">
    <location>
        <position position="1562"/>
    </location>
</feature>
<keyword evidence="4" id="KW-0472">Membrane</keyword>
<evidence type="ECO:0000256" key="3">
    <source>
        <dbReference type="SAM" id="MobiDB-lite"/>
    </source>
</evidence>
<dbReference type="SMART" id="SM00387">
    <property type="entry name" value="HATPase_c"/>
    <property type="match status" value="1"/>
</dbReference>
<dbReference type="Gene3D" id="3.30.565.10">
    <property type="entry name" value="Histidine kinase-like ATPase, C-terminal domain"/>
    <property type="match status" value="1"/>
</dbReference>
<dbReference type="Pfam" id="PF02518">
    <property type="entry name" value="HATPase_c"/>
    <property type="match status" value="1"/>
</dbReference>
<accession>A0A176W8D2</accession>
<evidence type="ECO:0000313" key="7">
    <source>
        <dbReference type="EMBL" id="OAE28416.1"/>
    </source>
</evidence>
<keyword evidence="1 2" id="KW-0597">Phosphoprotein</keyword>
<evidence type="ECO:0000256" key="4">
    <source>
        <dbReference type="SAM" id="Phobius"/>
    </source>
</evidence>